<protein>
    <submittedName>
        <fullName evidence="1">Uncharacterized protein</fullName>
    </submittedName>
</protein>
<proteinExistence type="predicted"/>
<name>Q72FL7_NITV2</name>
<organism evidence="1 2">
    <name type="scientific">Nitratidesulfovibrio vulgaris (strain ATCC 29579 / DSM 644 / CCUG 34227 / NCIMB 8303 / VKM B-1760 / Hildenborough)</name>
    <name type="common">Desulfovibrio vulgaris</name>
    <dbReference type="NCBI Taxonomy" id="882"/>
    <lineage>
        <taxon>Bacteria</taxon>
        <taxon>Pseudomonadati</taxon>
        <taxon>Thermodesulfobacteriota</taxon>
        <taxon>Desulfovibrionia</taxon>
        <taxon>Desulfovibrionales</taxon>
        <taxon>Desulfovibrionaceae</taxon>
        <taxon>Nitratidesulfovibrio</taxon>
    </lineage>
</organism>
<dbReference type="KEGG" id="dvu:DVU_0196"/>
<keyword evidence="2" id="KW-1185">Reference proteome</keyword>
<reference evidence="1 2" key="1">
    <citation type="journal article" date="2004" name="Nat. Biotechnol.">
        <title>The genome sequence of the anaerobic, sulfate-reducing bacterium Desulfovibrio vulgaris Hildenborough.</title>
        <authorList>
            <person name="Heidelberg J.F."/>
            <person name="Seshadri R."/>
            <person name="Haveman S.A."/>
            <person name="Hemme C.L."/>
            <person name="Paulsen I.T."/>
            <person name="Kolonay J.F."/>
            <person name="Eisen J.A."/>
            <person name="Ward N."/>
            <person name="Methe B."/>
            <person name="Brinkac L.M."/>
            <person name="Daugherty S.C."/>
            <person name="Deboy R.T."/>
            <person name="Dodson R.J."/>
            <person name="Durkin A.S."/>
            <person name="Madupu R."/>
            <person name="Nelson W.C."/>
            <person name="Sullivan S.A."/>
            <person name="Fouts D."/>
            <person name="Haft D.H."/>
            <person name="Selengut J."/>
            <person name="Peterson J.D."/>
            <person name="Davidsen T.M."/>
            <person name="Zafar N."/>
            <person name="Zhou L."/>
            <person name="Radune D."/>
            <person name="Dimitrov G."/>
            <person name="Hance M."/>
            <person name="Tran K."/>
            <person name="Khouri H."/>
            <person name="Gill J."/>
            <person name="Utterback T.R."/>
            <person name="Feldblyum T.V."/>
            <person name="Wall J.D."/>
            <person name="Voordouw G."/>
            <person name="Fraser C.M."/>
        </authorList>
    </citation>
    <scope>NUCLEOTIDE SEQUENCE [LARGE SCALE GENOMIC DNA]</scope>
    <source>
        <strain evidence="2">ATCC 29579 / DSM 644 / NCIMB 8303 / VKM B-1760 / Hildenborough</strain>
    </source>
</reference>
<dbReference type="HOGENOM" id="CLU_158502_0_0_7"/>
<dbReference type="PaxDb" id="882-DVU_0196"/>
<dbReference type="PATRIC" id="fig|882.5.peg.188"/>
<evidence type="ECO:0000313" key="2">
    <source>
        <dbReference type="Proteomes" id="UP000002194"/>
    </source>
</evidence>
<dbReference type="EMBL" id="AE017285">
    <property type="protein sequence ID" value="AAS94680.1"/>
    <property type="molecule type" value="Genomic_DNA"/>
</dbReference>
<accession>Q72FL7</accession>
<evidence type="ECO:0000313" key="1">
    <source>
        <dbReference type="EMBL" id="AAS94680.1"/>
    </source>
</evidence>
<gene>
    <name evidence="1" type="ordered locus">DVU_0196</name>
</gene>
<dbReference type="EnsemblBacteria" id="AAS94680">
    <property type="protein sequence ID" value="AAS94680"/>
    <property type="gene ID" value="DVU_0196"/>
</dbReference>
<dbReference type="Proteomes" id="UP000002194">
    <property type="component" value="Chromosome"/>
</dbReference>
<dbReference type="AlphaFoldDB" id="Q72FL7"/>
<dbReference type="STRING" id="882.DVU_0196"/>
<sequence length="131" mass="14767">MDTLSLRRNGPEPPTRDEKKTAFSQLFVQHVHHVHHVHDNMPAAYYVAGMSTLWTLEELDAQIADWKAALLAVSSGRFYTISGQSVSHYSLPEIREQLAYLQRERQLLLAAQSGRPRRPGPLAVRPVIGRG</sequence>
<dbReference type="OrthoDB" id="5459693at2"/>
<dbReference type="eggNOG" id="ENOG50324PG">
    <property type="taxonomic scope" value="Bacteria"/>
</dbReference>